<dbReference type="AlphaFoldDB" id="A0A7S4UZL3"/>
<protein>
    <submittedName>
        <fullName evidence="4">Uncharacterized protein</fullName>
    </submittedName>
</protein>
<dbReference type="InterPro" id="IPR037103">
    <property type="entry name" value="Tubulin/FtsZ-like_C"/>
</dbReference>
<evidence type="ECO:0000256" key="1">
    <source>
        <dbReference type="ARBA" id="ARBA00022741"/>
    </source>
</evidence>
<organism evidence="4">
    <name type="scientific">Ditylum brightwellii</name>
    <dbReference type="NCBI Taxonomy" id="49249"/>
    <lineage>
        <taxon>Eukaryota</taxon>
        <taxon>Sar</taxon>
        <taxon>Stramenopiles</taxon>
        <taxon>Ochrophyta</taxon>
        <taxon>Bacillariophyta</taxon>
        <taxon>Mediophyceae</taxon>
        <taxon>Lithodesmiophycidae</taxon>
        <taxon>Lithodesmiales</taxon>
        <taxon>Lithodesmiaceae</taxon>
        <taxon>Ditylum</taxon>
    </lineage>
</organism>
<keyword evidence="1" id="KW-0547">Nucleotide-binding</keyword>
<name>A0A7S4UZL3_9STRA</name>
<dbReference type="InterPro" id="IPR008280">
    <property type="entry name" value="Tub_FtsZ_C"/>
</dbReference>
<keyword evidence="2" id="KW-0342">GTP-binding</keyword>
<keyword evidence="3" id="KW-0732">Signal</keyword>
<dbReference type="SUPFAM" id="SSF55307">
    <property type="entry name" value="Tubulin C-terminal domain-like"/>
    <property type="match status" value="1"/>
</dbReference>
<proteinExistence type="predicted"/>
<dbReference type="EMBL" id="HBNS01012914">
    <property type="protein sequence ID" value="CAE4598677.1"/>
    <property type="molecule type" value="Transcribed_RNA"/>
</dbReference>
<evidence type="ECO:0000313" key="4">
    <source>
        <dbReference type="EMBL" id="CAE4598677.1"/>
    </source>
</evidence>
<gene>
    <name evidence="4" type="ORF">DBRI00130_LOCUS10419</name>
</gene>
<evidence type="ECO:0000256" key="2">
    <source>
        <dbReference type="ARBA" id="ARBA00023134"/>
    </source>
</evidence>
<evidence type="ECO:0000256" key="3">
    <source>
        <dbReference type="SAM" id="SignalP"/>
    </source>
</evidence>
<feature type="signal peptide" evidence="3">
    <location>
        <begin position="1"/>
        <end position="17"/>
    </location>
</feature>
<sequence>MKLSILLLLSATQCVTAFVPPSPWGSSAISQRTTTTSSTSLKDIIKGEEVGGSDFDEGQGGVRLAMESAIKITGTLEKSSSSPPKILDIANPTRYTKMTEFNMEDDDVIKATMESSGVTLICTGTGKEMYKDPGSATEAEITFAPVEAARSALSSTPSASLSNAKNVVLNFVGGDELILNEVLEGAVELIDGLDIGDGCMVNFNSLCHSSFPVDMASVTVVATKGEAASGDEGEGVAGSVGGGEMYFQQGKWWTVVKEDVNSALF</sequence>
<reference evidence="4" key="1">
    <citation type="submission" date="2021-01" db="EMBL/GenBank/DDBJ databases">
        <authorList>
            <person name="Corre E."/>
            <person name="Pelletier E."/>
            <person name="Niang G."/>
            <person name="Scheremetjew M."/>
            <person name="Finn R."/>
            <person name="Kale V."/>
            <person name="Holt S."/>
            <person name="Cochrane G."/>
            <person name="Meng A."/>
            <person name="Brown T."/>
            <person name="Cohen L."/>
        </authorList>
    </citation>
    <scope>NUCLEOTIDE SEQUENCE</scope>
    <source>
        <strain evidence="4">GSO104</strain>
    </source>
</reference>
<accession>A0A7S4UZL3</accession>
<dbReference type="GO" id="GO:0005525">
    <property type="term" value="F:GTP binding"/>
    <property type="evidence" value="ECO:0007669"/>
    <property type="project" value="UniProtKB-KW"/>
</dbReference>
<dbReference type="Gene3D" id="3.30.1330.20">
    <property type="entry name" value="Tubulin/FtsZ, C-terminal domain"/>
    <property type="match status" value="1"/>
</dbReference>
<feature type="chain" id="PRO_5031008053" evidence="3">
    <location>
        <begin position="18"/>
        <end position="265"/>
    </location>
</feature>